<name>A0AAN9QD28_CANGL</name>
<accession>A0AAN9QD28</accession>
<proteinExistence type="predicted"/>
<dbReference type="EMBL" id="JAYMYQ010000005">
    <property type="protein sequence ID" value="KAK7330786.1"/>
    <property type="molecule type" value="Genomic_DNA"/>
</dbReference>
<gene>
    <name evidence="1" type="ORF">VNO77_24986</name>
</gene>
<dbReference type="Proteomes" id="UP001367508">
    <property type="component" value="Unassembled WGS sequence"/>
</dbReference>
<protein>
    <submittedName>
        <fullName evidence="1">Uncharacterized protein</fullName>
    </submittedName>
</protein>
<comment type="caution">
    <text evidence="1">The sequence shown here is derived from an EMBL/GenBank/DDBJ whole genome shotgun (WGS) entry which is preliminary data.</text>
</comment>
<evidence type="ECO:0000313" key="1">
    <source>
        <dbReference type="EMBL" id="KAK7330786.1"/>
    </source>
</evidence>
<organism evidence="1 2">
    <name type="scientific">Canavalia gladiata</name>
    <name type="common">Sword bean</name>
    <name type="synonym">Dolichos gladiatus</name>
    <dbReference type="NCBI Taxonomy" id="3824"/>
    <lineage>
        <taxon>Eukaryota</taxon>
        <taxon>Viridiplantae</taxon>
        <taxon>Streptophyta</taxon>
        <taxon>Embryophyta</taxon>
        <taxon>Tracheophyta</taxon>
        <taxon>Spermatophyta</taxon>
        <taxon>Magnoliopsida</taxon>
        <taxon>eudicotyledons</taxon>
        <taxon>Gunneridae</taxon>
        <taxon>Pentapetalae</taxon>
        <taxon>rosids</taxon>
        <taxon>fabids</taxon>
        <taxon>Fabales</taxon>
        <taxon>Fabaceae</taxon>
        <taxon>Papilionoideae</taxon>
        <taxon>50 kb inversion clade</taxon>
        <taxon>NPAAA clade</taxon>
        <taxon>indigoferoid/millettioid clade</taxon>
        <taxon>Phaseoleae</taxon>
        <taxon>Canavalia</taxon>
    </lineage>
</organism>
<evidence type="ECO:0000313" key="2">
    <source>
        <dbReference type="Proteomes" id="UP001367508"/>
    </source>
</evidence>
<reference evidence="1 2" key="1">
    <citation type="submission" date="2024-01" db="EMBL/GenBank/DDBJ databases">
        <title>The genomes of 5 underutilized Papilionoideae crops provide insights into root nodulation and disease resistanc.</title>
        <authorList>
            <person name="Jiang F."/>
        </authorList>
    </citation>
    <scope>NUCLEOTIDE SEQUENCE [LARGE SCALE GENOMIC DNA]</scope>
    <source>
        <strain evidence="1">LVBAO_FW01</strain>
        <tissue evidence="1">Leaves</tissue>
    </source>
</reference>
<dbReference type="AlphaFoldDB" id="A0AAN9QD28"/>
<sequence>MLRTPGITQWIIFPRIKLGRAWELNDQPDLGLCSIGSELLFSKLFCKISCNLLLSRLQSQLYVVAAATATKMLQPTMGCGLQFNTLACGFVFQWLLGYAPFRPS</sequence>
<keyword evidence="2" id="KW-1185">Reference proteome</keyword>